<name>A0A3A8EL87_9GAMM</name>
<dbReference type="Pfam" id="PF03886">
    <property type="entry name" value="ABC_trans_aux"/>
    <property type="match status" value="1"/>
</dbReference>
<evidence type="ECO:0000259" key="2">
    <source>
        <dbReference type="Pfam" id="PF03886"/>
    </source>
</evidence>
<protein>
    <submittedName>
        <fullName evidence="3">Membrane integrity-associated transporter subunit PqiC</fullName>
    </submittedName>
</protein>
<dbReference type="RefSeq" id="WP_120368871.1">
    <property type="nucleotide sequence ID" value="NZ_RAXU01000002.1"/>
</dbReference>
<feature type="signal peptide" evidence="1">
    <location>
        <begin position="1"/>
        <end position="20"/>
    </location>
</feature>
<dbReference type="PROSITE" id="PS51257">
    <property type="entry name" value="PROKAR_LIPOPROTEIN"/>
    <property type="match status" value="1"/>
</dbReference>
<feature type="chain" id="PRO_5017303403" evidence="1">
    <location>
        <begin position="21"/>
        <end position="233"/>
    </location>
</feature>
<organism evidence="3 4">
    <name type="scientific">Acinetobacter guerrae</name>
    <dbReference type="NCBI Taxonomy" id="1843371"/>
    <lineage>
        <taxon>Bacteria</taxon>
        <taxon>Pseudomonadati</taxon>
        <taxon>Pseudomonadota</taxon>
        <taxon>Gammaproteobacteria</taxon>
        <taxon>Moraxellales</taxon>
        <taxon>Moraxellaceae</taxon>
        <taxon>Acinetobacter</taxon>
    </lineage>
</organism>
<keyword evidence="4" id="KW-1185">Reference proteome</keyword>
<evidence type="ECO:0000256" key="1">
    <source>
        <dbReference type="SAM" id="SignalP"/>
    </source>
</evidence>
<gene>
    <name evidence="3" type="ORF">D7V21_02050</name>
</gene>
<accession>A0A3A8EL87</accession>
<dbReference type="InterPro" id="IPR005586">
    <property type="entry name" value="ABC_trans_aux"/>
</dbReference>
<comment type="caution">
    <text evidence="3">The sequence shown here is derived from an EMBL/GenBank/DDBJ whole genome shotgun (WGS) entry which is preliminary data.</text>
</comment>
<proteinExistence type="predicted"/>
<dbReference type="SUPFAM" id="SSF159594">
    <property type="entry name" value="XCC0632-like"/>
    <property type="match status" value="1"/>
</dbReference>
<dbReference type="Gene3D" id="3.40.50.10610">
    <property type="entry name" value="ABC-type transport auxiliary lipoprotein component"/>
    <property type="match status" value="1"/>
</dbReference>
<reference evidence="3 4" key="1">
    <citation type="submission" date="2018-09" db="EMBL/GenBank/DDBJ databases">
        <title>The draft genome of Acinetobacter spp. strains.</title>
        <authorList>
            <person name="Qin J."/>
            <person name="Feng Y."/>
            <person name="Zong Z."/>
        </authorList>
    </citation>
    <scope>NUCLEOTIDE SEQUENCE [LARGE SCALE GENOMIC DNA]</scope>
    <source>
        <strain evidence="3 4">WCHAc060096</strain>
    </source>
</reference>
<sequence length="233" mass="25354">MKNKNALRLSVMTIVGVLVSACSSSPTPNYYTLQSKVTPIVNSGVRVIEVLPVGLPDRLDRASIVVQDHQGKSKVLDNDRWTSTLSTQLRDGLSAGLQQKLGAVDRYNSGMTAGQMAYRIAADFSNFDVIDDSTHRMLSNSENHYINVMVTWIIKADVPVAMTASASPQTNLQNHSLSCRTSFTVPIQGESRKINNIVAASTQSLNRIIENIADSVVMMNAKKVVNIKGVTCT</sequence>
<evidence type="ECO:0000313" key="3">
    <source>
        <dbReference type="EMBL" id="RKG35677.1"/>
    </source>
</evidence>
<dbReference type="AlphaFoldDB" id="A0A3A8EL87"/>
<dbReference type="Proteomes" id="UP000269001">
    <property type="component" value="Unassembled WGS sequence"/>
</dbReference>
<feature type="domain" description="ABC-type transport auxiliary lipoprotein component" evidence="2">
    <location>
        <begin position="31"/>
        <end position="213"/>
    </location>
</feature>
<keyword evidence="1" id="KW-0732">Signal</keyword>
<evidence type="ECO:0000313" key="4">
    <source>
        <dbReference type="Proteomes" id="UP000269001"/>
    </source>
</evidence>
<dbReference type="EMBL" id="RAXU01000002">
    <property type="protein sequence ID" value="RKG35677.1"/>
    <property type="molecule type" value="Genomic_DNA"/>
</dbReference>